<dbReference type="GO" id="GO:0005886">
    <property type="term" value="C:plasma membrane"/>
    <property type="evidence" value="ECO:0007669"/>
    <property type="project" value="UniProtKB-SubCell"/>
</dbReference>
<proteinExistence type="predicted"/>
<dbReference type="AlphaFoldDB" id="A0A941E7X1"/>
<keyword evidence="10" id="KW-0482">Metalloprotease</keyword>
<reference evidence="14" key="1">
    <citation type="submission" date="2021-04" db="EMBL/GenBank/DDBJ databases">
        <title>Genome based classification of Actinospica acidithermotolerans sp. nov., an actinobacterium isolated from an Indonesian hot spring.</title>
        <authorList>
            <person name="Kusuma A.B."/>
            <person name="Putra K.E."/>
            <person name="Nafisah S."/>
            <person name="Loh J."/>
            <person name="Nouioui I."/>
            <person name="Goodfellow M."/>
        </authorList>
    </citation>
    <scope>NUCLEOTIDE SEQUENCE</scope>
    <source>
        <strain evidence="14">MGRD01-02</strain>
    </source>
</reference>
<keyword evidence="3" id="KW-1003">Cell membrane</keyword>
<feature type="transmembrane region" description="Helical" evidence="12">
    <location>
        <begin position="7"/>
        <end position="27"/>
    </location>
</feature>
<dbReference type="GO" id="GO:0006508">
    <property type="term" value="P:proteolysis"/>
    <property type="evidence" value="ECO:0007669"/>
    <property type="project" value="UniProtKB-KW"/>
</dbReference>
<dbReference type="PANTHER" id="PTHR43221">
    <property type="entry name" value="PROTEASE HTPX"/>
    <property type="match status" value="1"/>
</dbReference>
<dbReference type="CDD" id="cd07328">
    <property type="entry name" value="M48_Ste24p_like"/>
    <property type="match status" value="1"/>
</dbReference>
<organism evidence="14 15">
    <name type="scientific">Actinospica acidithermotolerans</name>
    <dbReference type="NCBI Taxonomy" id="2828514"/>
    <lineage>
        <taxon>Bacteria</taxon>
        <taxon>Bacillati</taxon>
        <taxon>Actinomycetota</taxon>
        <taxon>Actinomycetes</taxon>
        <taxon>Catenulisporales</taxon>
        <taxon>Actinospicaceae</taxon>
        <taxon>Actinospica</taxon>
    </lineage>
</organism>
<evidence type="ECO:0000256" key="12">
    <source>
        <dbReference type="SAM" id="Phobius"/>
    </source>
</evidence>
<evidence type="ECO:0000256" key="9">
    <source>
        <dbReference type="ARBA" id="ARBA00022989"/>
    </source>
</evidence>
<keyword evidence="8" id="KW-0862">Zinc</keyword>
<evidence type="ECO:0000256" key="7">
    <source>
        <dbReference type="ARBA" id="ARBA00022801"/>
    </source>
</evidence>
<gene>
    <name evidence="14" type="ORF">KDK95_16710</name>
</gene>
<keyword evidence="7" id="KW-0378">Hydrolase</keyword>
<evidence type="ECO:0000256" key="5">
    <source>
        <dbReference type="ARBA" id="ARBA00022692"/>
    </source>
</evidence>
<accession>A0A941E7X1</accession>
<keyword evidence="15" id="KW-1185">Reference proteome</keyword>
<evidence type="ECO:0000256" key="1">
    <source>
        <dbReference type="ARBA" id="ARBA00001947"/>
    </source>
</evidence>
<comment type="cofactor">
    <cofactor evidence="1">
        <name>Zn(2+)</name>
        <dbReference type="ChEBI" id="CHEBI:29105"/>
    </cofactor>
</comment>
<dbReference type="Proteomes" id="UP000676325">
    <property type="component" value="Unassembled WGS sequence"/>
</dbReference>
<evidence type="ECO:0000313" key="15">
    <source>
        <dbReference type="Proteomes" id="UP000676325"/>
    </source>
</evidence>
<dbReference type="GO" id="GO:0046872">
    <property type="term" value="F:metal ion binding"/>
    <property type="evidence" value="ECO:0007669"/>
    <property type="project" value="UniProtKB-KW"/>
</dbReference>
<evidence type="ECO:0000313" key="14">
    <source>
        <dbReference type="EMBL" id="MBR7827960.1"/>
    </source>
</evidence>
<evidence type="ECO:0000256" key="6">
    <source>
        <dbReference type="ARBA" id="ARBA00022723"/>
    </source>
</evidence>
<dbReference type="Pfam" id="PF01435">
    <property type="entry name" value="Peptidase_M48"/>
    <property type="match status" value="1"/>
</dbReference>
<evidence type="ECO:0000256" key="8">
    <source>
        <dbReference type="ARBA" id="ARBA00022833"/>
    </source>
</evidence>
<keyword evidence="11 12" id="KW-0472">Membrane</keyword>
<feature type="domain" description="Peptidase M48" evidence="13">
    <location>
        <begin position="122"/>
        <end position="318"/>
    </location>
</feature>
<evidence type="ECO:0000256" key="11">
    <source>
        <dbReference type="ARBA" id="ARBA00023136"/>
    </source>
</evidence>
<sequence>MAVMLLIGFYVMGLGLIAVVVGINILMCFSRAPVTAILALPFTAAAFFLVGRAFYASLRLRPREIAGVAVPESEQPAVWSAIRTAAAAAGTAPPDCLWIDSRFNASVYEQTRWLGLRPGQRHLVVGAPMLVALSPARLDAVLAHEFGHFAHRDTHLLPIVMRGRSGLAAALRTASFFKTANVSNGRWLVTVQILVVRLIHAYAVGFLKTTQKISRSQEYLADRISAELCGRDTAAAMLSDLPAYGAAYHFYRARFADVGTGLGLVPMPEELFAGFGRMLDESRWQTAVEAQRPAPPVRKPTPFDSHPPIADRVAALRALPSDGRPEDKSSDRAVDRFDDAAVLLAAVARSEAQRADKHAVDWDTLADAVARARARNIAGPLIAAIRMLNGTPATLAGFFDRVEAGQMEVVLHRMLTPAQVGYTTSNPAVALEIGARALASALPAWINAELAEAGLVRWKHSWAGAPVLDAQGVPDDLNEALAALLGAEPSQAGPAAAALRDILKGAGVPV</sequence>
<keyword evidence="9 12" id="KW-1133">Transmembrane helix</keyword>
<keyword evidence="4" id="KW-0645">Protease</keyword>
<comment type="caution">
    <text evidence="14">The sequence shown here is derived from an EMBL/GenBank/DDBJ whole genome shotgun (WGS) entry which is preliminary data.</text>
</comment>
<protein>
    <submittedName>
        <fullName evidence="14">M48 family metallopeptidase</fullName>
    </submittedName>
</protein>
<evidence type="ECO:0000256" key="10">
    <source>
        <dbReference type="ARBA" id="ARBA00023049"/>
    </source>
</evidence>
<evidence type="ECO:0000259" key="13">
    <source>
        <dbReference type="Pfam" id="PF01435"/>
    </source>
</evidence>
<dbReference type="InterPro" id="IPR050083">
    <property type="entry name" value="HtpX_protease"/>
</dbReference>
<keyword evidence="5 12" id="KW-0812">Transmembrane</keyword>
<comment type="subcellular location">
    <subcellularLocation>
        <location evidence="2">Cell membrane</location>
        <topology evidence="2">Multi-pass membrane protein</topology>
    </subcellularLocation>
</comment>
<dbReference type="PANTHER" id="PTHR43221:SF1">
    <property type="entry name" value="PROTEASE HTPX"/>
    <property type="match status" value="1"/>
</dbReference>
<feature type="transmembrane region" description="Helical" evidence="12">
    <location>
        <begin position="33"/>
        <end position="55"/>
    </location>
</feature>
<evidence type="ECO:0000256" key="2">
    <source>
        <dbReference type="ARBA" id="ARBA00004651"/>
    </source>
</evidence>
<dbReference type="Gene3D" id="3.30.2010.10">
    <property type="entry name" value="Metalloproteases ('zincins'), catalytic domain"/>
    <property type="match status" value="1"/>
</dbReference>
<keyword evidence="6" id="KW-0479">Metal-binding</keyword>
<dbReference type="EMBL" id="JAGSOH010000046">
    <property type="protein sequence ID" value="MBR7827960.1"/>
    <property type="molecule type" value="Genomic_DNA"/>
</dbReference>
<evidence type="ECO:0000256" key="4">
    <source>
        <dbReference type="ARBA" id="ARBA00022670"/>
    </source>
</evidence>
<name>A0A941E7X1_9ACTN</name>
<dbReference type="GO" id="GO:0004222">
    <property type="term" value="F:metalloendopeptidase activity"/>
    <property type="evidence" value="ECO:0007669"/>
    <property type="project" value="InterPro"/>
</dbReference>
<evidence type="ECO:0000256" key="3">
    <source>
        <dbReference type="ARBA" id="ARBA00022475"/>
    </source>
</evidence>
<dbReference type="InterPro" id="IPR001915">
    <property type="entry name" value="Peptidase_M48"/>
</dbReference>